<keyword evidence="1 3" id="KW-0808">Transferase</keyword>
<dbReference type="Pfam" id="PF13692">
    <property type="entry name" value="Glyco_trans_1_4"/>
    <property type="match status" value="1"/>
</dbReference>
<evidence type="ECO:0000313" key="4">
    <source>
        <dbReference type="Proteomes" id="UP000236151"/>
    </source>
</evidence>
<name>A0A2K2FJZ8_9CLOT</name>
<dbReference type="GO" id="GO:0016757">
    <property type="term" value="F:glycosyltransferase activity"/>
    <property type="evidence" value="ECO:0007669"/>
    <property type="project" value="TreeGrafter"/>
</dbReference>
<protein>
    <submittedName>
        <fullName evidence="3">Glycosyl transferase</fullName>
    </submittedName>
</protein>
<organism evidence="3 4">
    <name type="scientific">Clostridium thermosuccinogenes</name>
    <dbReference type="NCBI Taxonomy" id="84032"/>
    <lineage>
        <taxon>Bacteria</taxon>
        <taxon>Bacillati</taxon>
        <taxon>Bacillota</taxon>
        <taxon>Clostridia</taxon>
        <taxon>Eubacteriales</taxon>
        <taxon>Clostridiaceae</taxon>
        <taxon>Clostridium</taxon>
    </lineage>
</organism>
<dbReference type="PANTHER" id="PTHR46401:SF2">
    <property type="entry name" value="GLYCOSYLTRANSFERASE WBBK-RELATED"/>
    <property type="match status" value="1"/>
</dbReference>
<dbReference type="GO" id="GO:0009103">
    <property type="term" value="P:lipopolysaccharide biosynthetic process"/>
    <property type="evidence" value="ECO:0007669"/>
    <property type="project" value="TreeGrafter"/>
</dbReference>
<dbReference type="Proteomes" id="UP000236151">
    <property type="component" value="Unassembled WGS sequence"/>
</dbReference>
<feature type="domain" description="Glycosyltransferase subfamily 4-like N-terminal" evidence="2">
    <location>
        <begin position="17"/>
        <end position="216"/>
    </location>
</feature>
<gene>
    <name evidence="3" type="ORF">CDQ84_03220</name>
</gene>
<accession>A0A2K2FJZ8</accession>
<dbReference type="EMBL" id="NIOJ01000005">
    <property type="protein sequence ID" value="PNU00907.1"/>
    <property type="molecule type" value="Genomic_DNA"/>
</dbReference>
<dbReference type="Gene3D" id="3.40.50.2000">
    <property type="entry name" value="Glycogen Phosphorylase B"/>
    <property type="match status" value="2"/>
</dbReference>
<evidence type="ECO:0000313" key="3">
    <source>
        <dbReference type="EMBL" id="PNU00907.1"/>
    </source>
</evidence>
<evidence type="ECO:0000256" key="1">
    <source>
        <dbReference type="ARBA" id="ARBA00022679"/>
    </source>
</evidence>
<evidence type="ECO:0000259" key="2">
    <source>
        <dbReference type="Pfam" id="PF13439"/>
    </source>
</evidence>
<dbReference type="AlphaFoldDB" id="A0A2K2FJZ8"/>
<dbReference type="InterPro" id="IPR028098">
    <property type="entry name" value="Glyco_trans_4-like_N"/>
</dbReference>
<sequence>MKVLQINTVCGIGSTGRIVTDIHNTLIKLGYDSYIAYGRGIAKNCNNAINIGSKFDVYKHALQTRILDIHGFGSRKVTQGFVKKVEKLNPDIIHLHNIHGYYINIEILFDCLKKLNKPVIWTLHDCWAFTGHCAYFDYVGCNKWKTGCYNCPQKRSYPSSILFDNSKKNYNKKKEIFSGLKNMTIVTPSNWLAELVRVSFLGDYNIKVINNGIDVEIFNPTESEFRKNYNLENKFIILGVANIWDKRKGIKYFFELSSKLQSDEVIVLVGLTKKQKKELPSKIIGICRTNNVKELAEIYTAADVFVNPTLEDNFPTTNLESLACGTPVITFSTGGSVECIEQDTGFVVSKGKTDELLCKIKKIREKGKEFYSKNAVVRANKLYNKEDRCREYIELYVNNLH</sequence>
<dbReference type="PANTHER" id="PTHR46401">
    <property type="entry name" value="GLYCOSYLTRANSFERASE WBBK-RELATED"/>
    <property type="match status" value="1"/>
</dbReference>
<comment type="caution">
    <text evidence="3">The sequence shown here is derived from an EMBL/GenBank/DDBJ whole genome shotgun (WGS) entry which is preliminary data.</text>
</comment>
<dbReference type="Pfam" id="PF13439">
    <property type="entry name" value="Glyco_transf_4"/>
    <property type="match status" value="1"/>
</dbReference>
<proteinExistence type="predicted"/>
<dbReference type="SUPFAM" id="SSF53756">
    <property type="entry name" value="UDP-Glycosyltransferase/glycogen phosphorylase"/>
    <property type="match status" value="1"/>
</dbReference>
<dbReference type="RefSeq" id="WP_103080290.1">
    <property type="nucleotide sequence ID" value="NZ_CP021850.1"/>
</dbReference>
<dbReference type="KEGG" id="cthd:CDO33_01160"/>
<dbReference type="OrthoDB" id="9802525at2"/>
<reference evidence="3 4" key="1">
    <citation type="submission" date="2017-06" db="EMBL/GenBank/DDBJ databases">
        <title>Investigating the central metabolism of Clostridium thermosuccinogenes.</title>
        <authorList>
            <person name="Koendjbiharie J.G."/>
            <person name="van Kranenburg R."/>
        </authorList>
    </citation>
    <scope>NUCLEOTIDE SEQUENCE [LARGE SCALE GENOMIC DNA]</scope>
    <source>
        <strain evidence="3 4">DSM 5806</strain>
    </source>
</reference>
<keyword evidence="4" id="KW-1185">Reference proteome</keyword>